<evidence type="ECO:0000313" key="2">
    <source>
        <dbReference type="Proteomes" id="UP000014803"/>
    </source>
</evidence>
<organism evidence="1 2">
    <name type="scientific">Sorangium cellulosum So0157-2</name>
    <dbReference type="NCBI Taxonomy" id="1254432"/>
    <lineage>
        <taxon>Bacteria</taxon>
        <taxon>Pseudomonadati</taxon>
        <taxon>Myxococcota</taxon>
        <taxon>Polyangia</taxon>
        <taxon>Polyangiales</taxon>
        <taxon>Polyangiaceae</taxon>
        <taxon>Sorangium</taxon>
    </lineage>
</organism>
<accession>S4YDF3</accession>
<dbReference type="OrthoDB" id="4624384at2"/>
<dbReference type="KEGG" id="scu:SCE1572_52560"/>
<dbReference type="EMBL" id="CP003969">
    <property type="protein sequence ID" value="AGP42396.1"/>
    <property type="molecule type" value="Genomic_DNA"/>
</dbReference>
<dbReference type="Proteomes" id="UP000014803">
    <property type="component" value="Chromosome"/>
</dbReference>
<dbReference type="PATRIC" id="fig|1254432.3.peg.11849"/>
<proteinExistence type="predicted"/>
<dbReference type="Gene3D" id="3.30.530.20">
    <property type="match status" value="1"/>
</dbReference>
<sequence length="114" mass="13598">MRELDTLEHGQVGKRYRETVRMPFGRTGTIDIEVKEARAGERLVTEGEGFLLPRMSVDFAALSDDETRVEWRMVSRNQRWWFRWLVVPPLRRVMRGRARDGLRKLRENLEREPS</sequence>
<gene>
    <name evidence="1" type="ORF">SCE1572_52560</name>
</gene>
<protein>
    <recommendedName>
        <fullName evidence="3">Polyketide cyclase</fullName>
    </recommendedName>
</protein>
<dbReference type="InterPro" id="IPR023393">
    <property type="entry name" value="START-like_dom_sf"/>
</dbReference>
<dbReference type="AlphaFoldDB" id="S4YDF3"/>
<dbReference type="RefSeq" id="WP_020742332.1">
    <property type="nucleotide sequence ID" value="NC_021658.1"/>
</dbReference>
<dbReference type="SUPFAM" id="SSF55961">
    <property type="entry name" value="Bet v1-like"/>
    <property type="match status" value="1"/>
</dbReference>
<evidence type="ECO:0000313" key="1">
    <source>
        <dbReference type="EMBL" id="AGP42396.1"/>
    </source>
</evidence>
<dbReference type="HOGENOM" id="CLU_2119537_0_0_7"/>
<dbReference type="Pfam" id="PF10604">
    <property type="entry name" value="Polyketide_cyc2"/>
    <property type="match status" value="1"/>
</dbReference>
<dbReference type="InterPro" id="IPR019587">
    <property type="entry name" value="Polyketide_cyclase/dehydratase"/>
</dbReference>
<reference evidence="1 2" key="1">
    <citation type="journal article" date="2013" name="Sci. Rep.">
        <title>Extraordinary expansion of a Sorangium cellulosum genome from an alkaline milieu.</title>
        <authorList>
            <person name="Han K."/>
            <person name="Li Z.F."/>
            <person name="Peng R."/>
            <person name="Zhu L.P."/>
            <person name="Zhou T."/>
            <person name="Wang L.G."/>
            <person name="Li S.G."/>
            <person name="Zhang X.B."/>
            <person name="Hu W."/>
            <person name="Wu Z.H."/>
            <person name="Qin N."/>
            <person name="Li Y.Z."/>
        </authorList>
    </citation>
    <scope>NUCLEOTIDE SEQUENCE [LARGE SCALE GENOMIC DNA]</scope>
    <source>
        <strain evidence="1 2">So0157-2</strain>
    </source>
</reference>
<name>S4YDF3_SORCE</name>
<evidence type="ECO:0008006" key="3">
    <source>
        <dbReference type="Google" id="ProtNLM"/>
    </source>
</evidence>